<keyword evidence="7" id="KW-1185">Reference proteome</keyword>
<dbReference type="GO" id="GO:0008378">
    <property type="term" value="F:galactosyltransferase activity"/>
    <property type="evidence" value="ECO:0007669"/>
    <property type="project" value="TreeGrafter"/>
</dbReference>
<comment type="subcellular location">
    <subcellularLocation>
        <location evidence="1">Golgi apparatus membrane</location>
        <topology evidence="1">Single-pass type II membrane protein</topology>
    </subcellularLocation>
</comment>
<protein>
    <submittedName>
        <fullName evidence="6">Uncharacterized protein</fullName>
    </submittedName>
</protein>
<evidence type="ECO:0000313" key="7">
    <source>
        <dbReference type="Proteomes" id="UP001222027"/>
    </source>
</evidence>
<keyword evidence="5" id="KW-0333">Golgi apparatus</keyword>
<dbReference type="PANTHER" id="PTHR31311">
    <property type="entry name" value="XYLOGLUCAN 6-XYLOSYLTRANSFERASE 5-RELATED-RELATED"/>
    <property type="match status" value="1"/>
</dbReference>
<evidence type="ECO:0000256" key="3">
    <source>
        <dbReference type="ARBA" id="ARBA00022679"/>
    </source>
</evidence>
<proteinExistence type="predicted"/>
<dbReference type="AlphaFoldDB" id="A0AAV8R5E9"/>
<comment type="caution">
    <text evidence="6">The sequence shown here is derived from an EMBL/GenBank/DDBJ whole genome shotgun (WGS) entry which is preliminary data.</text>
</comment>
<evidence type="ECO:0000256" key="2">
    <source>
        <dbReference type="ARBA" id="ARBA00022676"/>
    </source>
</evidence>
<dbReference type="PANTHER" id="PTHR31311:SF3">
    <property type="entry name" value="GLYCOSYLTRANSFERASE 7-RELATED"/>
    <property type="match status" value="1"/>
</dbReference>
<accession>A0AAV8R5E9</accession>
<reference evidence="6 7" key="1">
    <citation type="submission" date="2022-12" db="EMBL/GenBank/DDBJ databases">
        <title>Chromosome-scale assembly of the Ensete ventricosum genome.</title>
        <authorList>
            <person name="Dussert Y."/>
            <person name="Stocks J."/>
            <person name="Wendawek A."/>
            <person name="Woldeyes F."/>
            <person name="Nichols R.A."/>
            <person name="Borrell J.S."/>
        </authorList>
    </citation>
    <scope>NUCLEOTIDE SEQUENCE [LARGE SCALE GENOMIC DNA]</scope>
    <source>
        <strain evidence="7">cv. Maze</strain>
        <tissue evidence="6">Seeds</tissue>
    </source>
</reference>
<evidence type="ECO:0000256" key="5">
    <source>
        <dbReference type="ARBA" id="ARBA00023034"/>
    </source>
</evidence>
<keyword evidence="3" id="KW-0808">Transferase</keyword>
<name>A0AAV8R5E9_ENSVE</name>
<dbReference type="GO" id="GO:0005802">
    <property type="term" value="C:trans-Golgi network"/>
    <property type="evidence" value="ECO:0007669"/>
    <property type="project" value="TreeGrafter"/>
</dbReference>
<gene>
    <name evidence="6" type="ORF">OPV22_014132</name>
</gene>
<evidence type="ECO:0000313" key="6">
    <source>
        <dbReference type="EMBL" id="KAJ8492411.1"/>
    </source>
</evidence>
<sequence>MSGSNGWHRPFVTYFTGCQPCSGDHNMMYSGVSSWEGMQWALHFINDQVLCNYGFRHVDPLRIEVLPLPFDYPFTA</sequence>
<keyword evidence="4" id="KW-0735">Signal-anchor</keyword>
<keyword evidence="4" id="KW-0812">Transmembrane</keyword>
<evidence type="ECO:0000256" key="1">
    <source>
        <dbReference type="ARBA" id="ARBA00004323"/>
    </source>
</evidence>
<dbReference type="EMBL" id="JAQQAF010000004">
    <property type="protein sequence ID" value="KAJ8492411.1"/>
    <property type="molecule type" value="Genomic_DNA"/>
</dbReference>
<keyword evidence="2" id="KW-0328">Glycosyltransferase</keyword>
<evidence type="ECO:0000256" key="4">
    <source>
        <dbReference type="ARBA" id="ARBA00022968"/>
    </source>
</evidence>
<dbReference type="GO" id="GO:0000139">
    <property type="term" value="C:Golgi membrane"/>
    <property type="evidence" value="ECO:0007669"/>
    <property type="project" value="UniProtKB-SubCell"/>
</dbReference>
<dbReference type="InterPro" id="IPR008630">
    <property type="entry name" value="Glyco_trans_34"/>
</dbReference>
<organism evidence="6 7">
    <name type="scientific">Ensete ventricosum</name>
    <name type="common">Abyssinian banana</name>
    <name type="synonym">Musa ensete</name>
    <dbReference type="NCBI Taxonomy" id="4639"/>
    <lineage>
        <taxon>Eukaryota</taxon>
        <taxon>Viridiplantae</taxon>
        <taxon>Streptophyta</taxon>
        <taxon>Embryophyta</taxon>
        <taxon>Tracheophyta</taxon>
        <taxon>Spermatophyta</taxon>
        <taxon>Magnoliopsida</taxon>
        <taxon>Liliopsida</taxon>
        <taxon>Zingiberales</taxon>
        <taxon>Musaceae</taxon>
        <taxon>Ensete</taxon>
    </lineage>
</organism>
<dbReference type="GO" id="GO:0005768">
    <property type="term" value="C:endosome"/>
    <property type="evidence" value="ECO:0007669"/>
    <property type="project" value="TreeGrafter"/>
</dbReference>
<dbReference type="Proteomes" id="UP001222027">
    <property type="component" value="Unassembled WGS sequence"/>
</dbReference>